<evidence type="ECO:0000313" key="2">
    <source>
        <dbReference type="Proteomes" id="UP000271162"/>
    </source>
</evidence>
<organism evidence="3">
    <name type="scientific">Nippostrongylus brasiliensis</name>
    <name type="common">Rat hookworm</name>
    <dbReference type="NCBI Taxonomy" id="27835"/>
    <lineage>
        <taxon>Eukaryota</taxon>
        <taxon>Metazoa</taxon>
        <taxon>Ecdysozoa</taxon>
        <taxon>Nematoda</taxon>
        <taxon>Chromadorea</taxon>
        <taxon>Rhabditida</taxon>
        <taxon>Rhabditina</taxon>
        <taxon>Rhabditomorpha</taxon>
        <taxon>Strongyloidea</taxon>
        <taxon>Heligmosomidae</taxon>
        <taxon>Nippostrongylus</taxon>
    </lineage>
</organism>
<accession>A0A0N4YHT3</accession>
<gene>
    <name evidence="1" type="ORF">NBR_LOCUS16439</name>
</gene>
<dbReference type="EMBL" id="UYSL01022203">
    <property type="protein sequence ID" value="VDL80034.1"/>
    <property type="molecule type" value="Genomic_DNA"/>
</dbReference>
<dbReference type="AlphaFoldDB" id="A0A0N4YHT3"/>
<dbReference type="OMA" id="WPEYIDE"/>
<name>A0A0N4YHT3_NIPBR</name>
<dbReference type="WBParaSite" id="NBR_0001643801-mRNA-1">
    <property type="protein sequence ID" value="NBR_0001643801-mRNA-1"/>
    <property type="gene ID" value="NBR_0001643801"/>
</dbReference>
<evidence type="ECO:0000313" key="1">
    <source>
        <dbReference type="EMBL" id="VDL80034.1"/>
    </source>
</evidence>
<proteinExistence type="predicted"/>
<evidence type="ECO:0000313" key="3">
    <source>
        <dbReference type="WBParaSite" id="NBR_0001643801-mRNA-1"/>
    </source>
</evidence>
<reference evidence="1 2" key="2">
    <citation type="submission" date="2018-11" db="EMBL/GenBank/DDBJ databases">
        <authorList>
            <consortium name="Pathogen Informatics"/>
        </authorList>
    </citation>
    <scope>NUCLEOTIDE SEQUENCE [LARGE SCALE GENOMIC DNA]</scope>
</reference>
<protein>
    <submittedName>
        <fullName evidence="3">Neprosin_AP domain-containing protein</fullName>
    </submittedName>
</protein>
<reference evidence="3" key="1">
    <citation type="submission" date="2017-02" db="UniProtKB">
        <authorList>
            <consortium name="WormBaseParasite"/>
        </authorList>
    </citation>
    <scope>IDENTIFICATION</scope>
</reference>
<dbReference type="Proteomes" id="UP000271162">
    <property type="component" value="Unassembled WGS sequence"/>
</dbReference>
<keyword evidence="2" id="KW-1185">Reference proteome</keyword>
<sequence length="85" mass="9746">MEIGHVSDISCTELMFYYYLFPFCLLPEFCSCAQAHYVINRNVKDDSTSKRAGVAKLSADWSEYIDEVIEKTPDSLPLFENLRLG</sequence>